<organism evidence="1 2">
    <name type="scientific">Pseudomonas hunanensis</name>
    <dbReference type="NCBI Taxonomy" id="1247546"/>
    <lineage>
        <taxon>Bacteria</taxon>
        <taxon>Pseudomonadati</taxon>
        <taxon>Pseudomonadota</taxon>
        <taxon>Gammaproteobacteria</taxon>
        <taxon>Pseudomonadales</taxon>
        <taxon>Pseudomonadaceae</taxon>
        <taxon>Pseudomonas</taxon>
    </lineage>
</organism>
<evidence type="ECO:0000313" key="2">
    <source>
        <dbReference type="Proteomes" id="UP001259587"/>
    </source>
</evidence>
<gene>
    <name evidence="1" type="ORF">J2W83_001663</name>
</gene>
<name>A0ACC6K0V8_9PSED</name>
<protein>
    <submittedName>
        <fullName evidence="1">Ribosomal protein S12 methylthiotransferase accessory factor</fullName>
    </submittedName>
</protein>
<evidence type="ECO:0000313" key="1">
    <source>
        <dbReference type="EMBL" id="MDR6712068.1"/>
    </source>
</evidence>
<keyword evidence="2" id="KW-1185">Reference proteome</keyword>
<reference evidence="1" key="1">
    <citation type="submission" date="2023-07" db="EMBL/GenBank/DDBJ databases">
        <title>Sorghum-associated microbial communities from plants grown in Nebraska, USA.</title>
        <authorList>
            <person name="Schachtman D."/>
        </authorList>
    </citation>
    <scope>NUCLEOTIDE SEQUENCE</scope>
    <source>
        <strain evidence="1">BE56</strain>
    </source>
</reference>
<dbReference type="EMBL" id="JAVDTH010000007">
    <property type="protein sequence ID" value="MDR6712068.1"/>
    <property type="molecule type" value="Genomic_DNA"/>
</dbReference>
<keyword evidence="1" id="KW-0687">Ribonucleoprotein</keyword>
<comment type="caution">
    <text evidence="1">The sequence shown here is derived from an EMBL/GenBank/DDBJ whole genome shotgun (WGS) entry which is preliminary data.</text>
</comment>
<keyword evidence="1" id="KW-0689">Ribosomal protein</keyword>
<dbReference type="Proteomes" id="UP001259587">
    <property type="component" value="Unassembled WGS sequence"/>
</dbReference>
<accession>A0ACC6K0V8</accession>
<proteinExistence type="predicted"/>
<sequence>MIAERELSTSEATLRLKKLCQRLSLNPKISYQGNHKLVATCSLQSRSGENASSGAGKGQHSGLGAIAESLEHYFLDHGAADQTHITSGECVHACAQGHDDWILNSVPTSIRLSSFRMEALESNSSIYVPSILLNPTLQYIKELQGTEGEFLTKYSSNSGMALGCTENEALLHAINECIERHALSIYYLSICKLIPAPKLMKPSHALLKETFSDNDVLFSYSQDLSIYMLTDFYGLFFCVAIGAPEQDISLAVIGSGCSASPNVALYRAVTEQVQCARLRGDREKDEDHETARMLSTSTRLSSLLYPITKGEAGQVNPLPFGGNLREQIQQTTAHLKAHGRSIFYRTLFNEPGLACVVQAYIPGLERFHLIRSGFPVVPQSVLSQGSRNPHVYL</sequence>